<accession>A0A7W2KZM4</accession>
<dbReference type="GO" id="GO:0015074">
    <property type="term" value="P:DNA integration"/>
    <property type="evidence" value="ECO:0007669"/>
    <property type="project" value="InterPro"/>
</dbReference>
<name>A0A7W2KZM4_PSEPU</name>
<evidence type="ECO:0000313" key="2">
    <source>
        <dbReference type="EMBL" id="MBA6115787.1"/>
    </source>
</evidence>
<dbReference type="InterPro" id="IPR011010">
    <property type="entry name" value="DNA_brk_join_enz"/>
</dbReference>
<sequence>MHETIQLPNLSFPDVIIGTRETPWDLTYLLYYGGAKATTWQVTRMIANGALGQPLRERFDLVEKIHEVINAKLIAGGSAYTAQNEIRYIRNMFIWAEDKGHSLVIESIQQIYLDWTDSLVHRHQIIKDMSQVSAYTIGVGAGNVLDAVLDRKIPLFSMSRLRLPKQRKTALGVNAEKQNLEDTFAFGQFLQDICDALSVEVVLKSPLPIRIPLRYGKELVEWSGFNHPAFAERHLEAYNYGPPTPDREIALKYFRAWEADGTLRTRYPIANRRIEAELLMFIAQTGINFTQAHKLKLRQFTYSSHLDGYQVRDRKARRHGEVLFEVFKEYKPHFERYLDWRRLLFPGSDSIFPFIRSGGRALHKHPQFYLRAACKKIGLNFVPPQSLRNTRVNWLLRRSGDADLTASMAQHHKETLLTTYERPSQQRAMGEIIRFWSEHDPTVICTTPAGPGLCDGISVQLESAPKDAPTPDCIRPSGCMWCEHHRDIDTIDYLWSLACFRHLKIIEVSKWTPPRHEKEVHPAQLVIDRISEKLRWLGESNKKRKAWLEEVLARVEEGFYHPEWKRRIMVVEDIF</sequence>
<dbReference type="GO" id="GO:0003677">
    <property type="term" value="F:DNA binding"/>
    <property type="evidence" value="ECO:0007669"/>
    <property type="project" value="InterPro"/>
</dbReference>
<reference evidence="2 3" key="1">
    <citation type="submission" date="2020-07" db="EMBL/GenBank/DDBJ databases">
        <title>Diversity of carbapenemase encoding genes among Pseudomonas putida group clinical isolates in a tertiary Brazilian hospital.</title>
        <authorList>
            <person name="Alberto-Lei F."/>
            <person name="Nodari C.S."/>
            <person name="Streling A.P."/>
            <person name="Paulino J.T."/>
            <person name="Bessa-Neto F.O."/>
            <person name="Cayo R."/>
            <person name="Gales A.C."/>
        </authorList>
    </citation>
    <scope>NUCLEOTIDE SEQUENCE [LARGE SCALE GENOMIC DNA]</scope>
    <source>
        <strain evidence="2 3">12464</strain>
    </source>
</reference>
<evidence type="ECO:0000256" key="1">
    <source>
        <dbReference type="ARBA" id="ARBA00023172"/>
    </source>
</evidence>
<dbReference type="Proteomes" id="UP000553948">
    <property type="component" value="Unassembled WGS sequence"/>
</dbReference>
<dbReference type="Gene3D" id="1.10.443.10">
    <property type="entry name" value="Intergrase catalytic core"/>
    <property type="match status" value="1"/>
</dbReference>
<proteinExistence type="predicted"/>
<gene>
    <name evidence="2" type="ORF">H4C47_08595</name>
</gene>
<dbReference type="GO" id="GO:0006310">
    <property type="term" value="P:DNA recombination"/>
    <property type="evidence" value="ECO:0007669"/>
    <property type="project" value="UniProtKB-KW"/>
</dbReference>
<dbReference type="SUPFAM" id="SSF56349">
    <property type="entry name" value="DNA breaking-rejoining enzymes"/>
    <property type="match status" value="1"/>
</dbReference>
<protein>
    <submittedName>
        <fullName evidence="2">Site-specific integrase</fullName>
    </submittedName>
</protein>
<dbReference type="EMBL" id="JACGDG010000006">
    <property type="protein sequence ID" value="MBA6115787.1"/>
    <property type="molecule type" value="Genomic_DNA"/>
</dbReference>
<keyword evidence="1" id="KW-0233">DNA recombination</keyword>
<evidence type="ECO:0000313" key="3">
    <source>
        <dbReference type="Proteomes" id="UP000553948"/>
    </source>
</evidence>
<organism evidence="2 3">
    <name type="scientific">Pseudomonas putida</name>
    <name type="common">Arthrobacter siderocapsulatus</name>
    <dbReference type="NCBI Taxonomy" id="303"/>
    <lineage>
        <taxon>Bacteria</taxon>
        <taxon>Pseudomonadati</taxon>
        <taxon>Pseudomonadota</taxon>
        <taxon>Gammaproteobacteria</taxon>
        <taxon>Pseudomonadales</taxon>
        <taxon>Pseudomonadaceae</taxon>
        <taxon>Pseudomonas</taxon>
    </lineage>
</organism>
<dbReference type="InterPro" id="IPR013762">
    <property type="entry name" value="Integrase-like_cat_sf"/>
</dbReference>
<comment type="caution">
    <text evidence="2">The sequence shown here is derived from an EMBL/GenBank/DDBJ whole genome shotgun (WGS) entry which is preliminary data.</text>
</comment>
<dbReference type="RefSeq" id="WP_182387402.1">
    <property type="nucleotide sequence ID" value="NZ_JACGDG010000006.1"/>
</dbReference>
<dbReference type="AlphaFoldDB" id="A0A7W2KZM4"/>